<keyword evidence="2 7" id="KW-0349">Heme</keyword>
<dbReference type="Pfam" id="PF00067">
    <property type="entry name" value="p450"/>
    <property type="match status" value="1"/>
</dbReference>
<feature type="binding site" description="axial binding residue" evidence="7">
    <location>
        <position position="405"/>
    </location>
    <ligand>
        <name>heme</name>
        <dbReference type="ChEBI" id="CHEBI:30413"/>
    </ligand>
    <ligandPart>
        <name>Fe</name>
        <dbReference type="ChEBI" id="CHEBI:18248"/>
    </ligandPart>
</feature>
<dbReference type="RefSeq" id="WP_043401109.1">
    <property type="nucleotide sequence ID" value="NZ_JPMI01000177.1"/>
</dbReference>
<name>A0A084SQM6_9BACT</name>
<reference evidence="9 10" key="1">
    <citation type="submission" date="2014-07" db="EMBL/GenBank/DDBJ databases">
        <title>Draft Genome Sequence of Gephyronic Acid Producer, Cystobacter violaceus Strain Cb vi76.</title>
        <authorList>
            <person name="Stevens D.C."/>
            <person name="Young J."/>
            <person name="Carmichael R."/>
            <person name="Tan J."/>
            <person name="Taylor R.E."/>
        </authorList>
    </citation>
    <scope>NUCLEOTIDE SEQUENCE [LARGE SCALE GENOMIC DNA]</scope>
    <source>
        <strain evidence="9 10">Cb vi76</strain>
    </source>
</reference>
<sequence length="461" mass="51566">MPEARTLGEAPGPRGHWFWGSIQERRHSPLQLFVRAHQEYGEFVRLRMGPAISLVSVTDPELVKHVLVDRADRYGKPSSLVRDAWPVLGNGLFTSSGDFWKRQRRLMQPAFHKERLAALAGSMVEATWQMLARWRARPSASEPLDVSAEMMHLTLGIVGRALFSTDVSGDASSVGQALTVALAETNRRILSLGLYAPDFLPTARNRVFHQAMRSLDAVVFDIIARRRAGETQGDDLLATLMAAQDADTGERMTDAQLRDEAMTLFLAGHETTANGLAWLWHLLAQNPEVETRARAEVQRVLGGRSPTAQDIPQLRYLTQVFEETMRLYPPAWIMARQPVKEDELGGVRIPASPRVIVVTAPYALHRNPRLWPDPERFEPERFSPEQTAQRPRLAYMPFGGGQRLCIGNNFALMEATLIIAEVLQHFRLRAVPGHTVEPEPLVTLRPKGGLPMFVEPLHASA</sequence>
<evidence type="ECO:0000256" key="8">
    <source>
        <dbReference type="RuleBase" id="RU000461"/>
    </source>
</evidence>
<dbReference type="CDD" id="cd20620">
    <property type="entry name" value="CYP132-like"/>
    <property type="match status" value="1"/>
</dbReference>
<dbReference type="PROSITE" id="PS00086">
    <property type="entry name" value="CYTOCHROME_P450"/>
    <property type="match status" value="1"/>
</dbReference>
<dbReference type="InterPro" id="IPR002401">
    <property type="entry name" value="Cyt_P450_E_grp-I"/>
</dbReference>
<evidence type="ECO:0000256" key="2">
    <source>
        <dbReference type="ARBA" id="ARBA00022617"/>
    </source>
</evidence>
<evidence type="ECO:0000256" key="4">
    <source>
        <dbReference type="ARBA" id="ARBA00023002"/>
    </source>
</evidence>
<dbReference type="InterPro" id="IPR001128">
    <property type="entry name" value="Cyt_P450"/>
</dbReference>
<dbReference type="InterPro" id="IPR050196">
    <property type="entry name" value="Cytochrome_P450_Monoox"/>
</dbReference>
<dbReference type="InterPro" id="IPR017972">
    <property type="entry name" value="Cyt_P450_CS"/>
</dbReference>
<comment type="similarity">
    <text evidence="1 8">Belongs to the cytochrome P450 family.</text>
</comment>
<accession>A0A084SQM6</accession>
<evidence type="ECO:0000256" key="3">
    <source>
        <dbReference type="ARBA" id="ARBA00022723"/>
    </source>
</evidence>
<dbReference type="GO" id="GO:0005506">
    <property type="term" value="F:iron ion binding"/>
    <property type="evidence" value="ECO:0007669"/>
    <property type="project" value="InterPro"/>
</dbReference>
<dbReference type="PRINTS" id="PR00385">
    <property type="entry name" value="P450"/>
</dbReference>
<dbReference type="Gene3D" id="1.10.630.10">
    <property type="entry name" value="Cytochrome P450"/>
    <property type="match status" value="1"/>
</dbReference>
<dbReference type="Proteomes" id="UP000028547">
    <property type="component" value="Unassembled WGS sequence"/>
</dbReference>
<dbReference type="AlphaFoldDB" id="A0A084SQM6"/>
<evidence type="ECO:0000256" key="6">
    <source>
        <dbReference type="ARBA" id="ARBA00023033"/>
    </source>
</evidence>
<dbReference type="GO" id="GO:0020037">
    <property type="term" value="F:heme binding"/>
    <property type="evidence" value="ECO:0007669"/>
    <property type="project" value="InterPro"/>
</dbReference>
<dbReference type="GO" id="GO:0004497">
    <property type="term" value="F:monooxygenase activity"/>
    <property type="evidence" value="ECO:0007669"/>
    <property type="project" value="UniProtKB-KW"/>
</dbReference>
<evidence type="ECO:0000313" key="10">
    <source>
        <dbReference type="Proteomes" id="UP000028547"/>
    </source>
</evidence>
<dbReference type="GO" id="GO:0016705">
    <property type="term" value="F:oxidoreductase activity, acting on paired donors, with incorporation or reduction of molecular oxygen"/>
    <property type="evidence" value="ECO:0007669"/>
    <property type="project" value="InterPro"/>
</dbReference>
<comment type="cofactor">
    <cofactor evidence="7">
        <name>heme</name>
        <dbReference type="ChEBI" id="CHEBI:30413"/>
    </cofactor>
</comment>
<comment type="caution">
    <text evidence="9">The sequence shown here is derived from an EMBL/GenBank/DDBJ whole genome shotgun (WGS) entry which is preliminary data.</text>
</comment>
<dbReference type="SUPFAM" id="SSF48264">
    <property type="entry name" value="Cytochrome P450"/>
    <property type="match status" value="1"/>
</dbReference>
<keyword evidence="6 8" id="KW-0503">Monooxygenase</keyword>
<evidence type="ECO:0008006" key="11">
    <source>
        <dbReference type="Google" id="ProtNLM"/>
    </source>
</evidence>
<proteinExistence type="inferred from homology"/>
<keyword evidence="5 7" id="KW-0408">Iron</keyword>
<gene>
    <name evidence="9" type="ORF">Q664_26360</name>
</gene>
<evidence type="ECO:0000256" key="7">
    <source>
        <dbReference type="PIRSR" id="PIRSR602401-1"/>
    </source>
</evidence>
<evidence type="ECO:0000313" key="9">
    <source>
        <dbReference type="EMBL" id="KFA90761.1"/>
    </source>
</evidence>
<dbReference type="PANTHER" id="PTHR24291:SF50">
    <property type="entry name" value="BIFUNCTIONAL ALBAFLAVENONE MONOOXYGENASE_TERPENE SYNTHASE"/>
    <property type="match status" value="1"/>
</dbReference>
<dbReference type="InterPro" id="IPR036396">
    <property type="entry name" value="Cyt_P450_sf"/>
</dbReference>
<protein>
    <recommendedName>
        <fullName evidence="11">Cytochrome P450</fullName>
    </recommendedName>
</protein>
<evidence type="ECO:0000256" key="5">
    <source>
        <dbReference type="ARBA" id="ARBA00023004"/>
    </source>
</evidence>
<organism evidence="9 10">
    <name type="scientific">Archangium violaceum Cb vi76</name>
    <dbReference type="NCBI Taxonomy" id="1406225"/>
    <lineage>
        <taxon>Bacteria</taxon>
        <taxon>Pseudomonadati</taxon>
        <taxon>Myxococcota</taxon>
        <taxon>Myxococcia</taxon>
        <taxon>Myxococcales</taxon>
        <taxon>Cystobacterineae</taxon>
        <taxon>Archangiaceae</taxon>
        <taxon>Archangium</taxon>
    </lineage>
</organism>
<dbReference type="EMBL" id="JPMI01000177">
    <property type="protein sequence ID" value="KFA90761.1"/>
    <property type="molecule type" value="Genomic_DNA"/>
</dbReference>
<dbReference type="PRINTS" id="PR00463">
    <property type="entry name" value="EP450I"/>
</dbReference>
<dbReference type="PANTHER" id="PTHR24291">
    <property type="entry name" value="CYTOCHROME P450 FAMILY 4"/>
    <property type="match status" value="1"/>
</dbReference>
<evidence type="ECO:0000256" key="1">
    <source>
        <dbReference type="ARBA" id="ARBA00010617"/>
    </source>
</evidence>
<keyword evidence="4 8" id="KW-0560">Oxidoreductase</keyword>
<keyword evidence="3 7" id="KW-0479">Metal-binding</keyword>